<dbReference type="WBParaSite" id="PgR003_g042_t01">
    <property type="protein sequence ID" value="PgR003_g042_t01"/>
    <property type="gene ID" value="PgR003_g042"/>
</dbReference>
<organism evidence="1 2">
    <name type="scientific">Parascaris univalens</name>
    <name type="common">Nematode worm</name>
    <dbReference type="NCBI Taxonomy" id="6257"/>
    <lineage>
        <taxon>Eukaryota</taxon>
        <taxon>Metazoa</taxon>
        <taxon>Ecdysozoa</taxon>
        <taxon>Nematoda</taxon>
        <taxon>Chromadorea</taxon>
        <taxon>Rhabditida</taxon>
        <taxon>Spirurina</taxon>
        <taxon>Ascaridomorpha</taxon>
        <taxon>Ascaridoidea</taxon>
        <taxon>Ascarididae</taxon>
        <taxon>Parascaris</taxon>
    </lineage>
</organism>
<keyword evidence="1" id="KW-1185">Reference proteome</keyword>
<dbReference type="Proteomes" id="UP000887569">
    <property type="component" value="Unplaced"/>
</dbReference>
<name>A0A915ACH3_PARUN</name>
<dbReference type="AlphaFoldDB" id="A0A915ACH3"/>
<evidence type="ECO:0000313" key="1">
    <source>
        <dbReference type="Proteomes" id="UP000887569"/>
    </source>
</evidence>
<reference evidence="2" key="1">
    <citation type="submission" date="2022-11" db="UniProtKB">
        <authorList>
            <consortium name="WormBaseParasite"/>
        </authorList>
    </citation>
    <scope>IDENTIFICATION</scope>
</reference>
<evidence type="ECO:0000313" key="2">
    <source>
        <dbReference type="WBParaSite" id="PgR003_g042_t01"/>
    </source>
</evidence>
<sequence>GNIEAQHANVRLLEHHSQRNNAGMRSGMRNENVLSAMNAHNCMYAQSSEVVNSEEVDVAPPLLTTNSALMLRRFLLNESEGSSSMVHVESQQQLASRRRRICARMDMRRWHSADVPSCFILNEQDLAGNLTPHSSTDSLFNNVNVAISDFMSEGP</sequence>
<proteinExistence type="predicted"/>
<accession>A0A915ACH3</accession>
<protein>
    <submittedName>
        <fullName evidence="2">Uncharacterized protein</fullName>
    </submittedName>
</protein>